<keyword evidence="2" id="KW-0378">Hydrolase</keyword>
<comment type="similarity">
    <text evidence="1">Belongs to the thioesterase family.</text>
</comment>
<name>A0A5P2HAY6_9BURK</name>
<dbReference type="InterPro" id="IPR029058">
    <property type="entry name" value="AB_hydrolase_fold"/>
</dbReference>
<feature type="domain" description="Thioesterase TesA-like" evidence="3">
    <location>
        <begin position="8"/>
        <end position="238"/>
    </location>
</feature>
<dbReference type="InterPro" id="IPR020802">
    <property type="entry name" value="TesA-like"/>
</dbReference>
<protein>
    <submittedName>
        <fullName evidence="4">Thioesterase</fullName>
    </submittedName>
</protein>
<dbReference type="EMBL" id="CP044067">
    <property type="protein sequence ID" value="QET05166.1"/>
    <property type="molecule type" value="Genomic_DNA"/>
</dbReference>
<reference evidence="4 5" key="1">
    <citation type="submission" date="2019-09" db="EMBL/GenBank/DDBJ databases">
        <title>FDA dAtabase for Regulatory Grade micrObial Sequences (FDA-ARGOS): Supporting development and validation of Infectious Disease Dx tests.</title>
        <authorList>
            <person name="Sciortino C."/>
            <person name="Tallon L."/>
            <person name="Sadzewicz L."/>
            <person name="Vavikolanu K."/>
            <person name="Mehta A."/>
            <person name="Aluvathingal J."/>
            <person name="Nadendla S."/>
            <person name="Nandy P."/>
            <person name="Geyer C."/>
            <person name="Yan Y."/>
            <person name="Sichtig H."/>
        </authorList>
    </citation>
    <scope>NUCLEOTIDE SEQUENCE [LARGE SCALE GENOMIC DNA]</scope>
    <source>
        <strain evidence="4 5">FDAARGOS_664</strain>
    </source>
</reference>
<dbReference type="SMART" id="SM00824">
    <property type="entry name" value="PKS_TE"/>
    <property type="match status" value="1"/>
</dbReference>
<sequence length="250" mass="26768">MHDPVTLWCLPNAGASAALYAGWRRHLPAVAGQPPEPALRVAPLELPGRGARAAEPLCEDFGALCDDLEHALTRQLLPGQPYALFGHSMGALLAHELAHRLRDRHPPRALFVAGAAAPALRDPSRFAGPLDDASLLAQMRALGGTPRELLDDPEMMAIALPILRADYRACASYRPRATAPLACALHAFGGRDDRAVGQAITGWRCESTGPTSVTWYDGGHFFVRDAVPDLLARMARLLADSRVPDAVAPC</sequence>
<evidence type="ECO:0000313" key="4">
    <source>
        <dbReference type="EMBL" id="QET05166.1"/>
    </source>
</evidence>
<dbReference type="GO" id="GO:0016787">
    <property type="term" value="F:hydrolase activity"/>
    <property type="evidence" value="ECO:0007669"/>
    <property type="project" value="UniProtKB-KW"/>
</dbReference>
<dbReference type="RefSeq" id="WP_150375225.1">
    <property type="nucleotide sequence ID" value="NZ_CP044067.1"/>
</dbReference>
<proteinExistence type="inferred from homology"/>
<dbReference type="InterPro" id="IPR012223">
    <property type="entry name" value="TEII"/>
</dbReference>
<evidence type="ECO:0000256" key="1">
    <source>
        <dbReference type="ARBA" id="ARBA00007169"/>
    </source>
</evidence>
<organism evidence="4 5">
    <name type="scientific">Cupriavidus pauculus</name>
    <dbReference type="NCBI Taxonomy" id="82633"/>
    <lineage>
        <taxon>Bacteria</taxon>
        <taxon>Pseudomonadati</taxon>
        <taxon>Pseudomonadota</taxon>
        <taxon>Betaproteobacteria</taxon>
        <taxon>Burkholderiales</taxon>
        <taxon>Burkholderiaceae</taxon>
        <taxon>Cupriavidus</taxon>
    </lineage>
</organism>
<dbReference type="InterPro" id="IPR001031">
    <property type="entry name" value="Thioesterase"/>
</dbReference>
<dbReference type="OrthoDB" id="8480037at2"/>
<dbReference type="PANTHER" id="PTHR11487">
    <property type="entry name" value="THIOESTERASE"/>
    <property type="match status" value="1"/>
</dbReference>
<evidence type="ECO:0000259" key="3">
    <source>
        <dbReference type="SMART" id="SM00824"/>
    </source>
</evidence>
<gene>
    <name evidence="4" type="ORF">FOB72_24330</name>
</gene>
<dbReference type="AlphaFoldDB" id="A0A5P2HAY6"/>
<dbReference type="Gene3D" id="3.40.50.1820">
    <property type="entry name" value="alpha/beta hydrolase"/>
    <property type="match status" value="1"/>
</dbReference>
<dbReference type="GO" id="GO:0008610">
    <property type="term" value="P:lipid biosynthetic process"/>
    <property type="evidence" value="ECO:0007669"/>
    <property type="project" value="TreeGrafter"/>
</dbReference>
<evidence type="ECO:0000313" key="5">
    <source>
        <dbReference type="Proteomes" id="UP000322822"/>
    </source>
</evidence>
<evidence type="ECO:0000256" key="2">
    <source>
        <dbReference type="ARBA" id="ARBA00022801"/>
    </source>
</evidence>
<dbReference type="Proteomes" id="UP000322822">
    <property type="component" value="Chromosome 2"/>
</dbReference>
<dbReference type="PANTHER" id="PTHR11487:SF0">
    <property type="entry name" value="S-ACYL FATTY ACID SYNTHASE THIOESTERASE, MEDIUM CHAIN"/>
    <property type="match status" value="1"/>
</dbReference>
<dbReference type="Pfam" id="PF00975">
    <property type="entry name" value="Thioesterase"/>
    <property type="match status" value="1"/>
</dbReference>
<accession>A0A5P2HAY6</accession>
<dbReference type="SUPFAM" id="SSF53474">
    <property type="entry name" value="alpha/beta-Hydrolases"/>
    <property type="match status" value="1"/>
</dbReference>